<proteinExistence type="predicted"/>
<name>A0A964T233_9HYPH</name>
<dbReference type="OrthoDB" id="543755at2"/>
<dbReference type="GO" id="GO:0000271">
    <property type="term" value="P:polysaccharide biosynthetic process"/>
    <property type="evidence" value="ECO:0007669"/>
    <property type="project" value="InterPro"/>
</dbReference>
<evidence type="ECO:0000313" key="2">
    <source>
        <dbReference type="Proteomes" id="UP000773614"/>
    </source>
</evidence>
<dbReference type="Proteomes" id="UP000773614">
    <property type="component" value="Unassembled WGS sequence"/>
</dbReference>
<dbReference type="EMBL" id="SPKJ01000009">
    <property type="protein sequence ID" value="MYZ47048.1"/>
    <property type="molecule type" value="Genomic_DNA"/>
</dbReference>
<dbReference type="GO" id="GO:0015774">
    <property type="term" value="P:polysaccharide transport"/>
    <property type="evidence" value="ECO:0007669"/>
    <property type="project" value="InterPro"/>
</dbReference>
<dbReference type="Pfam" id="PF05159">
    <property type="entry name" value="Capsule_synth"/>
    <property type="match status" value="2"/>
</dbReference>
<comment type="caution">
    <text evidence="1">The sequence shown here is derived from an EMBL/GenBank/DDBJ whole genome shotgun (WGS) entry which is preliminary data.</text>
</comment>
<organism evidence="1 2">
    <name type="scientific">Propylenella binzhouense</name>
    <dbReference type="NCBI Taxonomy" id="2555902"/>
    <lineage>
        <taxon>Bacteria</taxon>
        <taxon>Pseudomonadati</taxon>
        <taxon>Pseudomonadota</taxon>
        <taxon>Alphaproteobacteria</taxon>
        <taxon>Hyphomicrobiales</taxon>
        <taxon>Propylenellaceae</taxon>
        <taxon>Propylenella</taxon>
    </lineage>
</organism>
<sequence length="686" mass="73959">MAPGPERHGGRAFMKSRRIGICNPGLWRLRDDVGRLTGLAPVFLLGSGMPAVDAVARWGEKAPGRRATAVAARAGIPLVSIEDGFLRSVRPGRGERSLSYVVDRTGIYYASARPNDLRGLIAAAPDDPGEAARARAGIELLRSRRLSKYNDGRLRLPESLREARDFVLVVDQSLGDASIAGAGAGPDAFEAALAAAAREHPGRTILVKTHPDNARAGSGGHLAGSAERYGATITAESVNPWLLLERCRAAYVVSSLLGFEALMAGVPVVCFGAPFYAGWGLTDDRAAVAHGGGVRSLEQVFAAAYFRYARYLDPYNRREVAFEQAAEHLAFLRDRFHENSPRTVTAGFSPWRRRAVAPFLDGPEGPPLHRRDLAAAAAEAARIGGRVAVWSAGAERGVGAPALLRLEDGFLRSRGLGAALTLPASLILDPVGLYFDARHPSRFEEIAGSTAFDEAILARAARLREQIVATGITKYNVGEIRQGLPREEGRLRILVPGQVEDDASIRFGSPALKSNLALLEAVRSRFPGAFVLYKPHPDVEAAMRRGRIGRAEALRHADDIVFGAAIGPLFAWCDRVETMTSLAGFEALMRGKPVGTHGLPFYAGWGLTDDRLEAPRRGRRLSLDMLVAAALILYPRYVDPKTRLPCPPELVVERLAAPDAGRRGAGDLILDGAGFAAGWLRNRFRR</sequence>
<dbReference type="RefSeq" id="WP_161139398.1">
    <property type="nucleotide sequence ID" value="NZ_SPKJ01000009.1"/>
</dbReference>
<accession>A0A964T233</accession>
<dbReference type="CDD" id="cd16440">
    <property type="entry name" value="beta_Kdo_transferase_KpsC_1"/>
    <property type="match status" value="1"/>
</dbReference>
<gene>
    <name evidence="1" type="ORF">E4O86_04900</name>
</gene>
<protein>
    <submittedName>
        <fullName evidence="1">Capsular polysaccharide biosynthesis protein</fullName>
    </submittedName>
</protein>
<dbReference type="CDD" id="cd16439">
    <property type="entry name" value="beta_Kdo_transferase_KpsC_2"/>
    <property type="match status" value="1"/>
</dbReference>
<reference evidence="1" key="1">
    <citation type="submission" date="2019-03" db="EMBL/GenBank/DDBJ databases">
        <title>Afifella sp. nov., isolated from activated sludge.</title>
        <authorList>
            <person name="Li Q."/>
            <person name="Liu Y."/>
        </authorList>
    </citation>
    <scope>NUCLEOTIDE SEQUENCE</scope>
    <source>
        <strain evidence="1">L72</strain>
    </source>
</reference>
<keyword evidence="2" id="KW-1185">Reference proteome</keyword>
<evidence type="ECO:0000313" key="1">
    <source>
        <dbReference type="EMBL" id="MYZ47048.1"/>
    </source>
</evidence>
<dbReference type="InterPro" id="IPR007833">
    <property type="entry name" value="Capsule_polysaccharide_synth"/>
</dbReference>
<dbReference type="AlphaFoldDB" id="A0A964T233"/>